<proteinExistence type="predicted"/>
<keyword evidence="1" id="KW-0732">Signal</keyword>
<feature type="chain" id="PRO_5011750838" evidence="1">
    <location>
        <begin position="29"/>
        <end position="260"/>
    </location>
</feature>
<evidence type="ECO:0000256" key="1">
    <source>
        <dbReference type="SAM" id="SignalP"/>
    </source>
</evidence>
<name>A0A1I4P2M5_9GAMM</name>
<evidence type="ECO:0000313" key="2">
    <source>
        <dbReference type="EMBL" id="SFM21896.1"/>
    </source>
</evidence>
<dbReference type="AlphaFoldDB" id="A0A1I4P2M5"/>
<feature type="signal peptide" evidence="1">
    <location>
        <begin position="1"/>
        <end position="28"/>
    </location>
</feature>
<dbReference type="RefSeq" id="WP_092021660.1">
    <property type="nucleotide sequence ID" value="NZ_FOUE01000002.1"/>
</dbReference>
<organism evidence="2 3">
    <name type="scientific">Marinobacter zhejiangensis</name>
    <dbReference type="NCBI Taxonomy" id="488535"/>
    <lineage>
        <taxon>Bacteria</taxon>
        <taxon>Pseudomonadati</taxon>
        <taxon>Pseudomonadota</taxon>
        <taxon>Gammaproteobacteria</taxon>
        <taxon>Pseudomonadales</taxon>
        <taxon>Marinobacteraceae</taxon>
        <taxon>Marinobacter</taxon>
    </lineage>
</organism>
<accession>A0A1I4P2M5</accession>
<sequence>MNTVLCQLRITRSIHTLAFLALSGLASASEPSTFTGTPVAVGDGTAHVMVTTNDMNEPASVSVVLTKNALQGLPEIQGDQVAWEFTLPLPENGPNTGYQNVVLDWNPVGHPPEGVYSVPHFDVHFYLIGDEEREAITFQGEGNEPALSAPDPQLLPDGYVIPPDTAVDQMGVHALDPGGEEFQGQPFSHNIIYGYYKGQLIFIEPMLSLALLKSLPDITATVPRPERYSFPGWYPATYRIGFNVGSGEYTIALDNLQRFD</sequence>
<dbReference type="CDD" id="cd11669">
    <property type="entry name" value="TTHB210-like"/>
    <property type="match status" value="1"/>
</dbReference>
<gene>
    <name evidence="2" type="ORF">SAMN04487963_1768</name>
</gene>
<evidence type="ECO:0000313" key="3">
    <source>
        <dbReference type="Proteomes" id="UP000198519"/>
    </source>
</evidence>
<dbReference type="OrthoDB" id="2867208at2"/>
<keyword evidence="3" id="KW-1185">Reference proteome</keyword>
<dbReference type="STRING" id="488535.SAMN04487963_1768"/>
<dbReference type="InterPro" id="IPR033786">
    <property type="entry name" value="TTHB210-like"/>
</dbReference>
<reference evidence="3" key="1">
    <citation type="submission" date="2016-10" db="EMBL/GenBank/DDBJ databases">
        <authorList>
            <person name="Varghese N."/>
            <person name="Submissions S."/>
        </authorList>
    </citation>
    <scope>NUCLEOTIDE SEQUENCE [LARGE SCALE GENOMIC DNA]</scope>
    <source>
        <strain evidence="3">CGMCC 1.7061</strain>
    </source>
</reference>
<protein>
    <submittedName>
        <fullName evidence="2">Uncharacterized protein</fullName>
    </submittedName>
</protein>
<dbReference type="Proteomes" id="UP000198519">
    <property type="component" value="Unassembled WGS sequence"/>
</dbReference>
<dbReference type="EMBL" id="FOUE01000002">
    <property type="protein sequence ID" value="SFM21896.1"/>
    <property type="molecule type" value="Genomic_DNA"/>
</dbReference>